<evidence type="ECO:0000313" key="1">
    <source>
        <dbReference type="EMBL" id="BBL68012.1"/>
    </source>
</evidence>
<dbReference type="EMBL" id="AP019781">
    <property type="protein sequence ID" value="BBL68012.1"/>
    <property type="molecule type" value="Genomic_DNA"/>
</dbReference>
<protein>
    <submittedName>
        <fullName evidence="1">Uncharacterized protein</fullName>
    </submittedName>
</protein>
<proteinExistence type="predicted"/>
<dbReference type="RefSeq" id="WP_221058395.1">
    <property type="nucleotide sequence ID" value="NZ_AP019781.1"/>
</dbReference>
<accession>A0ABM7H5C1</accession>
<evidence type="ECO:0000313" key="2">
    <source>
        <dbReference type="Proteomes" id="UP000824969"/>
    </source>
</evidence>
<dbReference type="GeneID" id="66130716"/>
<organism evidence="1 2">
    <name type="scientific">Methanoculleus chikugoensis</name>
    <dbReference type="NCBI Taxonomy" id="118126"/>
    <lineage>
        <taxon>Archaea</taxon>
        <taxon>Methanobacteriati</taxon>
        <taxon>Methanobacteriota</taxon>
        <taxon>Stenosarchaea group</taxon>
        <taxon>Methanomicrobia</taxon>
        <taxon>Methanomicrobiales</taxon>
        <taxon>Methanomicrobiaceae</taxon>
        <taxon>Methanoculleus</taxon>
    </lineage>
</organism>
<sequence>MVARVRIVVPDRLEGEDPEPSAKKGKGFFRGGGDKMKASVEEGEPLTLAVWLFYSGLM</sequence>
<reference evidence="1 2" key="1">
    <citation type="submission" date="2019-06" db="EMBL/GenBank/DDBJ databases">
        <title>Complete genome sequence of Methanoculleus chikugoensis strain MG62.</title>
        <authorList>
            <person name="Asakawa S."/>
            <person name="Dianou D."/>
        </authorList>
    </citation>
    <scope>NUCLEOTIDE SEQUENCE [LARGE SCALE GENOMIC DNA]</scope>
    <source>
        <strain evidence="1 2">MG62</strain>
    </source>
</reference>
<dbReference type="Proteomes" id="UP000824969">
    <property type="component" value="Chromosome"/>
</dbReference>
<name>A0ABM7H5C1_9EURY</name>
<gene>
    <name evidence="1" type="ORF">MchiMG62_11930</name>
</gene>
<keyword evidence="2" id="KW-1185">Reference proteome</keyword>